<evidence type="ECO:0000313" key="1">
    <source>
        <dbReference type="EMBL" id="KAK1128564.1"/>
    </source>
</evidence>
<accession>A0AA40KQ62</accession>
<organism evidence="1 2">
    <name type="scientific">Melipona bicolor</name>
    <dbReference type="NCBI Taxonomy" id="60889"/>
    <lineage>
        <taxon>Eukaryota</taxon>
        <taxon>Metazoa</taxon>
        <taxon>Ecdysozoa</taxon>
        <taxon>Arthropoda</taxon>
        <taxon>Hexapoda</taxon>
        <taxon>Insecta</taxon>
        <taxon>Pterygota</taxon>
        <taxon>Neoptera</taxon>
        <taxon>Endopterygota</taxon>
        <taxon>Hymenoptera</taxon>
        <taxon>Apocrita</taxon>
        <taxon>Aculeata</taxon>
        <taxon>Apoidea</taxon>
        <taxon>Anthophila</taxon>
        <taxon>Apidae</taxon>
        <taxon>Melipona</taxon>
    </lineage>
</organism>
<keyword evidence="2" id="KW-1185">Reference proteome</keyword>
<dbReference type="AlphaFoldDB" id="A0AA40KQ62"/>
<evidence type="ECO:0000313" key="2">
    <source>
        <dbReference type="Proteomes" id="UP001177670"/>
    </source>
</evidence>
<dbReference type="Proteomes" id="UP001177670">
    <property type="component" value="Unassembled WGS sequence"/>
</dbReference>
<comment type="caution">
    <text evidence="1">The sequence shown here is derived from an EMBL/GenBank/DDBJ whole genome shotgun (WGS) entry which is preliminary data.</text>
</comment>
<proteinExistence type="predicted"/>
<name>A0AA40KQ62_9HYME</name>
<dbReference type="EMBL" id="JAHYIQ010000010">
    <property type="protein sequence ID" value="KAK1128564.1"/>
    <property type="molecule type" value="Genomic_DNA"/>
</dbReference>
<protein>
    <submittedName>
        <fullName evidence="1">Uncharacterized protein</fullName>
    </submittedName>
</protein>
<sequence length="96" mass="10959">TKYQPFQQRCSKRARYRYNIQTTESNAVERRGAAAMKPNGMIIKFQQAKGESPRTSRSARFSGNVCATTAIRDNFHRPSLNNFRPGISFRILGSLF</sequence>
<feature type="non-terminal residue" evidence="1">
    <location>
        <position position="1"/>
    </location>
</feature>
<reference evidence="1" key="1">
    <citation type="submission" date="2021-10" db="EMBL/GenBank/DDBJ databases">
        <title>Melipona bicolor Genome sequencing and assembly.</title>
        <authorList>
            <person name="Araujo N.S."/>
            <person name="Arias M.C."/>
        </authorList>
    </citation>
    <scope>NUCLEOTIDE SEQUENCE</scope>
    <source>
        <strain evidence="1">USP_2M_L1-L4_2017</strain>
        <tissue evidence="1">Whole body</tissue>
    </source>
</reference>
<gene>
    <name evidence="1" type="ORF">K0M31_003022</name>
</gene>